<dbReference type="InterPro" id="IPR002252">
    <property type="entry name" value="Glyco_hydro_36"/>
</dbReference>
<dbReference type="GO" id="GO:0016052">
    <property type="term" value="P:carbohydrate catabolic process"/>
    <property type="evidence" value="ECO:0007669"/>
    <property type="project" value="InterPro"/>
</dbReference>
<comment type="caution">
    <text evidence="4">The sequence shown here is derived from an EMBL/GenBank/DDBJ whole genome shotgun (WGS) entry which is preliminary data.</text>
</comment>
<organism evidence="4">
    <name type="scientific">Fervidobacterium pennivorans</name>
    <dbReference type="NCBI Taxonomy" id="93466"/>
    <lineage>
        <taxon>Bacteria</taxon>
        <taxon>Thermotogati</taxon>
        <taxon>Thermotogota</taxon>
        <taxon>Thermotogae</taxon>
        <taxon>Thermotogales</taxon>
        <taxon>Fervidobacteriaceae</taxon>
        <taxon>Fervidobacterium</taxon>
    </lineage>
</organism>
<dbReference type="GO" id="GO:0004557">
    <property type="term" value="F:alpha-galactosidase activity"/>
    <property type="evidence" value="ECO:0007669"/>
    <property type="project" value="InterPro"/>
</dbReference>
<protein>
    <submittedName>
        <fullName evidence="4">Glycoside hydrolase</fullName>
    </submittedName>
</protein>
<dbReference type="Pfam" id="PF22676">
    <property type="entry name" value="GalA_N"/>
    <property type="match status" value="1"/>
</dbReference>
<dbReference type="EMBL" id="DTBH01000044">
    <property type="protein sequence ID" value="HGQ76691.1"/>
    <property type="molecule type" value="Genomic_DNA"/>
</dbReference>
<proteinExistence type="predicted"/>
<dbReference type="InterPro" id="IPR017853">
    <property type="entry name" value="GH"/>
</dbReference>
<reference evidence="4" key="1">
    <citation type="journal article" date="2020" name="mSystems">
        <title>Genome- and Community-Level Interaction Insights into Carbon Utilization and Element Cycling Functions of Hydrothermarchaeota in Hydrothermal Sediment.</title>
        <authorList>
            <person name="Zhou Z."/>
            <person name="Liu Y."/>
            <person name="Xu W."/>
            <person name="Pan J."/>
            <person name="Luo Z.H."/>
            <person name="Li M."/>
        </authorList>
    </citation>
    <scope>NUCLEOTIDE SEQUENCE [LARGE SCALE GENOMIC DNA]</scope>
    <source>
        <strain evidence="4">SpSt-640</strain>
    </source>
</reference>
<keyword evidence="1 4" id="KW-0378">Hydrolase</keyword>
<dbReference type="GO" id="GO:0030246">
    <property type="term" value="F:carbohydrate binding"/>
    <property type="evidence" value="ECO:0007669"/>
    <property type="project" value="InterPro"/>
</dbReference>
<accession>A0A7V4FG73</accession>
<evidence type="ECO:0000259" key="3">
    <source>
        <dbReference type="Pfam" id="PF22676"/>
    </source>
</evidence>
<dbReference type="PANTHER" id="PTHR43053:SF3">
    <property type="entry name" value="ALPHA-GALACTOSIDASE C-RELATED"/>
    <property type="match status" value="1"/>
</dbReference>
<dbReference type="InterPro" id="IPR013785">
    <property type="entry name" value="Aldolase_TIM"/>
</dbReference>
<name>A0A7V4FG73_FERPE</name>
<evidence type="ECO:0000256" key="1">
    <source>
        <dbReference type="ARBA" id="ARBA00022801"/>
    </source>
</evidence>
<dbReference type="SUPFAM" id="SSF51445">
    <property type="entry name" value="(Trans)glycosidases"/>
    <property type="match status" value="1"/>
</dbReference>
<evidence type="ECO:0000256" key="2">
    <source>
        <dbReference type="ARBA" id="ARBA00023295"/>
    </source>
</evidence>
<dbReference type="PANTHER" id="PTHR43053">
    <property type="entry name" value="GLYCOSIDASE FAMILY 31"/>
    <property type="match status" value="1"/>
</dbReference>
<dbReference type="SUPFAM" id="SSF74650">
    <property type="entry name" value="Galactose mutarotase-like"/>
    <property type="match status" value="1"/>
</dbReference>
<dbReference type="InterPro" id="IPR055092">
    <property type="entry name" value="GalA_N"/>
</dbReference>
<dbReference type="Gene3D" id="3.20.20.70">
    <property type="entry name" value="Aldolase class I"/>
    <property type="match status" value="1"/>
</dbReference>
<keyword evidence="2" id="KW-0326">Glycosidase</keyword>
<dbReference type="AlphaFoldDB" id="A0A7V4FG73"/>
<evidence type="ECO:0000313" key="4">
    <source>
        <dbReference type="EMBL" id="HGQ76691.1"/>
    </source>
</evidence>
<sequence>MYIQNLSEIRKIMGYRKSDGYEMILEVYKVPAGYKIAGEIKGMLDDVELFSFPRPDRVLANNWQSWGPARVITKDFKLNFPKDLIEKFGFSASIMPEVYFDNLISDYFLAADTFVIGALKSEIGHVYFKLSDDTVSVHVRYFGKMFDEWTSIEPIVVINLNPDDGFTYYAELIAKENNVTFSSHNPVGWSSWYQYYLDFNYERMISDLEKSRELDLGYEVFQIDDAWEVDIGDWVPNEKFPSLKEVADKIASYGYKPGIWLAPFSISETSSVFKNHRDWLVKNESGVPVVAYENWNKKIYALDITHPEAVEWLKNLFVGLKANGFDYFKIDFLFAGAIQGKRYAHNVSPIEAYRKGLKVIREAVGDSFVLGCGAPLLPSVGLVDGMRISADTAPFWDPNSPDIGYPNAYYALRNVITRNFMNNVLWWNDPDCLMLRKEDTQLSDAHRELYAVTSLLLDNMIIQSDNLSYEIDENLWNLVKKYKTYGRRKFKVRGLMSGRYKIISCGINGCDELVIEDLATLQYKVNYDTPRIELSKVVEKRTDGRTFNYYMENNK</sequence>
<dbReference type="CDD" id="cd14791">
    <property type="entry name" value="GH36"/>
    <property type="match status" value="1"/>
</dbReference>
<dbReference type="InterPro" id="IPR050985">
    <property type="entry name" value="Alpha-glycosidase_related"/>
</dbReference>
<dbReference type="Pfam" id="PF02065">
    <property type="entry name" value="Melibiase"/>
    <property type="match status" value="1"/>
</dbReference>
<feature type="domain" description="Alpha-galactosidase N-terminal" evidence="3">
    <location>
        <begin position="27"/>
        <end position="158"/>
    </location>
</feature>
<dbReference type="InterPro" id="IPR011013">
    <property type="entry name" value="Gal_mutarotase_sf_dom"/>
</dbReference>
<gene>
    <name evidence="4" type="ORF">ENU12_01940</name>
</gene>